<gene>
    <name evidence="14" type="primary">cysH</name>
    <name evidence="16" type="ORF">KUV50_12365</name>
</gene>
<feature type="domain" description="Phosphoadenosine phosphosulphate reductase" evidence="15">
    <location>
        <begin position="34"/>
        <end position="208"/>
    </location>
</feature>
<dbReference type="PANTHER" id="PTHR46482">
    <property type="entry name" value="5'-ADENYLYLSULFATE REDUCTASE 3, CHLOROPLASTIC"/>
    <property type="match status" value="1"/>
</dbReference>
<dbReference type="GO" id="GO:0019379">
    <property type="term" value="P:sulfate assimilation, phosphoadenylyl sulfate reduction by phosphoadenylyl-sulfate reductase (thioredoxin)"/>
    <property type="evidence" value="ECO:0007669"/>
    <property type="project" value="UniProtKB-UniRule"/>
</dbReference>
<dbReference type="NCBIfam" id="TIGR00434">
    <property type="entry name" value="cysH"/>
    <property type="match status" value="1"/>
</dbReference>
<keyword evidence="2 14" id="KW-0963">Cytoplasm</keyword>
<evidence type="ECO:0000256" key="13">
    <source>
        <dbReference type="ARBA" id="ARBA00048441"/>
    </source>
</evidence>
<comment type="function">
    <text evidence="7 14">Catalyzes the formation of sulfite from adenosine 5'-phosphosulfate (APS) using thioredoxin as an electron donor.</text>
</comment>
<comment type="similarity">
    <text evidence="1 14">Belongs to the PAPS reductase family. CysH subfamily.</text>
</comment>
<comment type="cofactor">
    <cofactor evidence="14">
        <name>[4Fe-4S] cluster</name>
        <dbReference type="ChEBI" id="CHEBI:49883"/>
    </cofactor>
    <text evidence="14">Binds 1 [4Fe-4S] cluster per subunit.</text>
</comment>
<dbReference type="InterPro" id="IPR014729">
    <property type="entry name" value="Rossmann-like_a/b/a_fold"/>
</dbReference>
<evidence type="ECO:0000256" key="2">
    <source>
        <dbReference type="ARBA" id="ARBA00022490"/>
    </source>
</evidence>
<dbReference type="GO" id="GO:0070814">
    <property type="term" value="P:hydrogen sulfide biosynthetic process"/>
    <property type="evidence" value="ECO:0007669"/>
    <property type="project" value="UniProtKB-UniRule"/>
</dbReference>
<evidence type="ECO:0000256" key="9">
    <source>
        <dbReference type="ARBA" id="ARBA00024386"/>
    </source>
</evidence>
<dbReference type="HAMAP" id="MF_00063">
    <property type="entry name" value="CysH"/>
    <property type="match status" value="1"/>
</dbReference>
<dbReference type="Pfam" id="PF01507">
    <property type="entry name" value="PAPS_reduct"/>
    <property type="match status" value="1"/>
</dbReference>
<keyword evidence="4 14" id="KW-0560">Oxidoreductase</keyword>
<accession>A0A953HYD7</accession>
<comment type="pathway">
    <text evidence="8 14">Sulfur metabolism; hydrogen sulfide biosynthesis; sulfite from sulfate.</text>
</comment>
<feature type="active site" description="Nucleophile; cysteine thiosulfonate intermediate" evidence="14">
    <location>
        <position position="229"/>
    </location>
</feature>
<evidence type="ECO:0000256" key="5">
    <source>
        <dbReference type="ARBA" id="ARBA00023004"/>
    </source>
</evidence>
<evidence type="ECO:0000259" key="15">
    <source>
        <dbReference type="Pfam" id="PF01507"/>
    </source>
</evidence>
<feature type="binding site" evidence="14">
    <location>
        <position position="119"/>
    </location>
    <ligand>
        <name>[4Fe-4S] cluster</name>
        <dbReference type="ChEBI" id="CHEBI:49883"/>
    </ligand>
</feature>
<dbReference type="InterPro" id="IPR004511">
    <property type="entry name" value="PAPS/APS_Rdtase"/>
</dbReference>
<dbReference type="CDD" id="cd23945">
    <property type="entry name" value="PAPS_reductase"/>
    <property type="match status" value="1"/>
</dbReference>
<comment type="subcellular location">
    <subcellularLocation>
        <location evidence="14">Cytoplasm</location>
    </subcellularLocation>
</comment>
<evidence type="ECO:0000256" key="7">
    <source>
        <dbReference type="ARBA" id="ARBA00024298"/>
    </source>
</evidence>
<dbReference type="GO" id="GO:0046872">
    <property type="term" value="F:metal ion binding"/>
    <property type="evidence" value="ECO:0007669"/>
    <property type="project" value="UniProtKB-KW"/>
</dbReference>
<feature type="binding site" evidence="14">
    <location>
        <position position="202"/>
    </location>
    <ligand>
        <name>[4Fe-4S] cluster</name>
        <dbReference type="ChEBI" id="CHEBI:49883"/>
    </ligand>
</feature>
<evidence type="ECO:0000256" key="3">
    <source>
        <dbReference type="ARBA" id="ARBA00022723"/>
    </source>
</evidence>
<dbReference type="InterPro" id="IPR011798">
    <property type="entry name" value="APS_reductase"/>
</dbReference>
<dbReference type="PIRSF" id="PIRSF000857">
    <property type="entry name" value="PAPS_reductase"/>
    <property type="match status" value="1"/>
</dbReference>
<protein>
    <recommendedName>
        <fullName evidence="10 14">Adenosine 5'-phosphosulfate reductase</fullName>
        <shortName evidence="14">APS reductase</shortName>
        <ecNumber evidence="9 14">1.8.4.10</ecNumber>
    </recommendedName>
    <alternativeName>
        <fullName evidence="12 14">5'-adenylylsulfate reductase</fullName>
    </alternativeName>
    <alternativeName>
        <fullName evidence="11 14">Thioredoxin-dependent 5'-adenylylsulfate reductase</fullName>
    </alternativeName>
</protein>
<reference evidence="16" key="1">
    <citation type="submission" date="2021-06" db="EMBL/GenBank/DDBJ databases">
        <title>44 bacteria genomes isolated from Dapeng, Shenzhen.</title>
        <authorList>
            <person name="Zheng W."/>
            <person name="Yu S."/>
            <person name="Huang Y."/>
        </authorList>
    </citation>
    <scope>NUCLEOTIDE SEQUENCE</scope>
    <source>
        <strain evidence="16">DP5N28-2</strain>
    </source>
</reference>
<dbReference type="InterPro" id="IPR002500">
    <property type="entry name" value="PAPS_reduct_dom"/>
</dbReference>
<feature type="binding site" evidence="14">
    <location>
        <position position="205"/>
    </location>
    <ligand>
        <name>[4Fe-4S] cluster</name>
        <dbReference type="ChEBI" id="CHEBI:49883"/>
    </ligand>
</feature>
<evidence type="ECO:0000313" key="16">
    <source>
        <dbReference type="EMBL" id="MBY5958936.1"/>
    </source>
</evidence>
<evidence type="ECO:0000256" key="6">
    <source>
        <dbReference type="ARBA" id="ARBA00023014"/>
    </source>
</evidence>
<name>A0A953HYD7_9BACT</name>
<dbReference type="EC" id="1.8.4.10" evidence="9 14"/>
<dbReference type="NCBIfam" id="TIGR02055">
    <property type="entry name" value="APS_reductase"/>
    <property type="match status" value="1"/>
</dbReference>
<comment type="catalytic activity">
    <reaction evidence="13 14">
        <text>[thioredoxin]-disulfide + sulfite + AMP + 2 H(+) = adenosine 5'-phosphosulfate + [thioredoxin]-dithiol</text>
        <dbReference type="Rhea" id="RHEA:21976"/>
        <dbReference type="Rhea" id="RHEA-COMP:10698"/>
        <dbReference type="Rhea" id="RHEA-COMP:10700"/>
        <dbReference type="ChEBI" id="CHEBI:15378"/>
        <dbReference type="ChEBI" id="CHEBI:17359"/>
        <dbReference type="ChEBI" id="CHEBI:29950"/>
        <dbReference type="ChEBI" id="CHEBI:50058"/>
        <dbReference type="ChEBI" id="CHEBI:58243"/>
        <dbReference type="ChEBI" id="CHEBI:456215"/>
        <dbReference type="EC" id="1.8.4.10"/>
    </reaction>
</comment>
<evidence type="ECO:0000256" key="10">
    <source>
        <dbReference type="ARBA" id="ARBA00029514"/>
    </source>
</evidence>
<keyword evidence="6 14" id="KW-0411">Iron-sulfur</keyword>
<proteinExistence type="inferred from homology"/>
<dbReference type="GO" id="GO:0005737">
    <property type="term" value="C:cytoplasm"/>
    <property type="evidence" value="ECO:0007669"/>
    <property type="project" value="UniProtKB-SubCell"/>
</dbReference>
<dbReference type="GO" id="GO:0051539">
    <property type="term" value="F:4 iron, 4 sulfur cluster binding"/>
    <property type="evidence" value="ECO:0007669"/>
    <property type="project" value="UniProtKB-UniRule"/>
</dbReference>
<keyword evidence="17" id="KW-1185">Reference proteome</keyword>
<dbReference type="GO" id="GO:0019344">
    <property type="term" value="P:cysteine biosynthetic process"/>
    <property type="evidence" value="ECO:0007669"/>
    <property type="project" value="InterPro"/>
</dbReference>
<keyword evidence="3 14" id="KW-0479">Metal-binding</keyword>
<dbReference type="GO" id="GO:0004604">
    <property type="term" value="F:phosphoadenylyl-sulfate reductase (thioredoxin) activity"/>
    <property type="evidence" value="ECO:0007669"/>
    <property type="project" value="UniProtKB-UniRule"/>
</dbReference>
<evidence type="ECO:0000313" key="17">
    <source>
        <dbReference type="Proteomes" id="UP000753961"/>
    </source>
</evidence>
<dbReference type="Gene3D" id="3.40.50.620">
    <property type="entry name" value="HUPs"/>
    <property type="match status" value="1"/>
</dbReference>
<dbReference type="SUPFAM" id="SSF52402">
    <property type="entry name" value="Adenine nucleotide alpha hydrolases-like"/>
    <property type="match status" value="1"/>
</dbReference>
<evidence type="ECO:0000256" key="4">
    <source>
        <dbReference type="ARBA" id="ARBA00023002"/>
    </source>
</evidence>
<dbReference type="PANTHER" id="PTHR46482:SF9">
    <property type="entry name" value="5'-ADENYLYLSULFATE REDUCTASE 1, CHLOROPLASTIC"/>
    <property type="match status" value="1"/>
</dbReference>
<evidence type="ECO:0000256" key="1">
    <source>
        <dbReference type="ARBA" id="ARBA00009732"/>
    </source>
</evidence>
<dbReference type="GO" id="GO:0043866">
    <property type="term" value="F:adenylyl-sulfate reductase (thioredoxin) activity"/>
    <property type="evidence" value="ECO:0007669"/>
    <property type="project" value="UniProtKB-EC"/>
</dbReference>
<keyword evidence="5 14" id="KW-0408">Iron</keyword>
<evidence type="ECO:0000256" key="11">
    <source>
        <dbReference type="ARBA" id="ARBA00030894"/>
    </source>
</evidence>
<evidence type="ECO:0000256" key="12">
    <source>
        <dbReference type="ARBA" id="ARBA00032041"/>
    </source>
</evidence>
<dbReference type="EMBL" id="JAHVHU010000011">
    <property type="protein sequence ID" value="MBY5958936.1"/>
    <property type="molecule type" value="Genomic_DNA"/>
</dbReference>
<organism evidence="16 17">
    <name type="scientific">Membranihabitans marinus</name>
    <dbReference type="NCBI Taxonomy" id="1227546"/>
    <lineage>
        <taxon>Bacteria</taxon>
        <taxon>Pseudomonadati</taxon>
        <taxon>Bacteroidota</taxon>
        <taxon>Saprospiria</taxon>
        <taxon>Saprospirales</taxon>
        <taxon>Saprospiraceae</taxon>
        <taxon>Membranihabitans</taxon>
    </lineage>
</organism>
<dbReference type="AlphaFoldDB" id="A0A953HYD7"/>
<comment type="caution">
    <text evidence="16">The sequence shown here is derived from an EMBL/GenBank/DDBJ whole genome shotgun (WGS) entry which is preliminary data.</text>
</comment>
<evidence type="ECO:0000256" key="14">
    <source>
        <dbReference type="HAMAP-Rule" id="MF_00063"/>
    </source>
</evidence>
<dbReference type="RefSeq" id="WP_222580476.1">
    <property type="nucleotide sequence ID" value="NZ_JAHVHU010000011.1"/>
</dbReference>
<dbReference type="NCBIfam" id="NF002537">
    <property type="entry name" value="PRK02090.1"/>
    <property type="match status" value="1"/>
</dbReference>
<evidence type="ECO:0000256" key="8">
    <source>
        <dbReference type="ARBA" id="ARBA00024327"/>
    </source>
</evidence>
<sequence length="234" mass="27496">MEKLYNIDLLNEILGNAKALPALQWLSDHTWFRPVFSTSFGQEDQVISDLVFRKELDVPVFTLDTGRLFQETYEVFDLTRKKYGKNIEVYYPRQESVEKLVTSKGPHSFYDSIENRKECCGIRKLEPLTRALKPYNIWITGLRAGQSPNRQALRRFQYDPKFDIIKFNPLLYWSLDQVEEYLKNHHVPQNKLHQHGFVSIGCAPCTRAIQPGEDIRAGRWWWETSKKECGLHSE</sequence>
<feature type="binding site" evidence="14">
    <location>
        <position position="120"/>
    </location>
    <ligand>
        <name>[4Fe-4S] cluster</name>
        <dbReference type="ChEBI" id="CHEBI:49883"/>
    </ligand>
</feature>
<dbReference type="Proteomes" id="UP000753961">
    <property type="component" value="Unassembled WGS sequence"/>
</dbReference>